<accession>A0A0E0CVW7</accession>
<dbReference type="STRING" id="40149.A0A0E0CVW7"/>
<proteinExistence type="inferred from homology"/>
<dbReference type="InterPro" id="IPR027214">
    <property type="entry name" value="Cystatin"/>
</dbReference>
<dbReference type="Gene3D" id="3.10.450.10">
    <property type="match status" value="1"/>
</dbReference>
<sequence>MARSSPLFLLGAALAVVAVAAATLPAATEAAGWAPVADVQELVIQQVGRFAVLVYSLAHHTDLAYVGVARGETEAAAGGAGGTNYRLAVAVTKPDGSAAQYECLVWGVPGSRLDTWKLRRFRRIQLP</sequence>
<protein>
    <recommendedName>
        <fullName evidence="6">Cystatin domain-containing protein</fullName>
    </recommendedName>
</protein>
<dbReference type="Pfam" id="PF16845">
    <property type="entry name" value="SQAPI"/>
    <property type="match status" value="1"/>
</dbReference>
<feature type="domain" description="Cystatin" evidence="6">
    <location>
        <begin position="37"/>
        <end position="109"/>
    </location>
</feature>
<organism evidence="7">
    <name type="scientific">Oryza meridionalis</name>
    <dbReference type="NCBI Taxonomy" id="40149"/>
    <lineage>
        <taxon>Eukaryota</taxon>
        <taxon>Viridiplantae</taxon>
        <taxon>Streptophyta</taxon>
        <taxon>Embryophyta</taxon>
        <taxon>Tracheophyta</taxon>
        <taxon>Spermatophyta</taxon>
        <taxon>Magnoliopsida</taxon>
        <taxon>Liliopsida</taxon>
        <taxon>Poales</taxon>
        <taxon>Poaceae</taxon>
        <taxon>BOP clade</taxon>
        <taxon>Oryzoideae</taxon>
        <taxon>Oryzeae</taxon>
        <taxon>Oryzinae</taxon>
        <taxon>Oryza</taxon>
    </lineage>
</organism>
<comment type="similarity">
    <text evidence="1">Belongs to the cystatin family. Phytocystatin subfamily.</text>
</comment>
<evidence type="ECO:0000256" key="3">
    <source>
        <dbReference type="ARBA" id="ARBA00022704"/>
    </source>
</evidence>
<dbReference type="Proteomes" id="UP000008021">
    <property type="component" value="Chromosome 3"/>
</dbReference>
<dbReference type="InterPro" id="IPR046350">
    <property type="entry name" value="Cystatin_sf"/>
</dbReference>
<evidence type="ECO:0000256" key="4">
    <source>
        <dbReference type="ARBA" id="ARBA00022821"/>
    </source>
</evidence>
<dbReference type="EnsemblPlants" id="OMERI03G05100.1">
    <property type="protein sequence ID" value="OMERI03G05100.1"/>
    <property type="gene ID" value="OMERI03G05100"/>
</dbReference>
<dbReference type="GO" id="GO:0006952">
    <property type="term" value="P:defense response"/>
    <property type="evidence" value="ECO:0007669"/>
    <property type="project" value="UniProtKB-KW"/>
</dbReference>
<dbReference type="eggNOG" id="ENOG502R6YY">
    <property type="taxonomic scope" value="Eukaryota"/>
</dbReference>
<evidence type="ECO:0000256" key="5">
    <source>
        <dbReference type="SAM" id="SignalP"/>
    </source>
</evidence>
<evidence type="ECO:0000259" key="6">
    <source>
        <dbReference type="Pfam" id="PF16845"/>
    </source>
</evidence>
<keyword evidence="2" id="KW-0646">Protease inhibitor</keyword>
<dbReference type="SMR" id="A0A0E0CVW7"/>
<feature type="chain" id="PRO_5018566334" description="Cystatin domain-containing protein" evidence="5">
    <location>
        <begin position="22"/>
        <end position="127"/>
    </location>
</feature>
<dbReference type="GO" id="GO:0004869">
    <property type="term" value="F:cysteine-type endopeptidase inhibitor activity"/>
    <property type="evidence" value="ECO:0007669"/>
    <property type="project" value="UniProtKB-KW"/>
</dbReference>
<dbReference type="PANTHER" id="PTHR47116">
    <property type="entry name" value="PHLOEM FILAMENT PROTEIN"/>
    <property type="match status" value="1"/>
</dbReference>
<reference evidence="7" key="2">
    <citation type="submission" date="2018-05" db="EMBL/GenBank/DDBJ databases">
        <title>OmerRS3 (Oryza meridionalis Reference Sequence Version 3).</title>
        <authorList>
            <person name="Zhang J."/>
            <person name="Kudrna D."/>
            <person name="Lee S."/>
            <person name="Talag J."/>
            <person name="Welchert J."/>
            <person name="Wing R.A."/>
        </authorList>
    </citation>
    <scope>NUCLEOTIDE SEQUENCE [LARGE SCALE GENOMIC DNA]</scope>
    <source>
        <strain evidence="7">cv. OR44</strain>
    </source>
</reference>
<dbReference type="Gramene" id="OMERI03G05100.1">
    <property type="protein sequence ID" value="OMERI03G05100.1"/>
    <property type="gene ID" value="OMERI03G05100"/>
</dbReference>
<keyword evidence="3" id="KW-0789">Thiol protease inhibitor</keyword>
<keyword evidence="8" id="KW-1185">Reference proteome</keyword>
<dbReference type="HOGENOM" id="CLU_113093_3_1_1"/>
<keyword evidence="4" id="KW-0611">Plant defense</keyword>
<feature type="signal peptide" evidence="5">
    <location>
        <begin position="1"/>
        <end position="21"/>
    </location>
</feature>
<name>A0A0E0CVW7_9ORYZ</name>
<reference evidence="7" key="1">
    <citation type="submission" date="2015-04" db="UniProtKB">
        <authorList>
            <consortium name="EnsemblPlants"/>
        </authorList>
    </citation>
    <scope>IDENTIFICATION</scope>
</reference>
<evidence type="ECO:0000256" key="2">
    <source>
        <dbReference type="ARBA" id="ARBA00022690"/>
    </source>
</evidence>
<dbReference type="SUPFAM" id="SSF54403">
    <property type="entry name" value="Cystatin/monellin"/>
    <property type="match status" value="1"/>
</dbReference>
<evidence type="ECO:0000313" key="7">
    <source>
        <dbReference type="EnsemblPlants" id="OMERI03G05100.1"/>
    </source>
</evidence>
<dbReference type="InterPro" id="IPR000010">
    <property type="entry name" value="Cystatin_dom"/>
</dbReference>
<evidence type="ECO:0000256" key="1">
    <source>
        <dbReference type="ARBA" id="ARBA00007233"/>
    </source>
</evidence>
<keyword evidence="5" id="KW-0732">Signal</keyword>
<evidence type="ECO:0000313" key="8">
    <source>
        <dbReference type="Proteomes" id="UP000008021"/>
    </source>
</evidence>
<dbReference type="AlphaFoldDB" id="A0A0E0CVW7"/>